<evidence type="ECO:0000313" key="3">
    <source>
        <dbReference type="Proteomes" id="UP000029665"/>
    </source>
</evidence>
<feature type="compositionally biased region" description="Pro residues" evidence="1">
    <location>
        <begin position="17"/>
        <end position="29"/>
    </location>
</feature>
<feature type="region of interest" description="Disordered" evidence="1">
    <location>
        <begin position="72"/>
        <end position="91"/>
    </location>
</feature>
<evidence type="ECO:0000256" key="1">
    <source>
        <dbReference type="SAM" id="MobiDB-lite"/>
    </source>
</evidence>
<proteinExistence type="predicted"/>
<dbReference type="Proteomes" id="UP000029665">
    <property type="component" value="Unassembled WGS sequence"/>
</dbReference>
<protein>
    <submittedName>
        <fullName evidence="2">Uncharacterized protein</fullName>
    </submittedName>
</protein>
<comment type="caution">
    <text evidence="2">The sequence shown here is derived from an EMBL/GenBank/DDBJ whole genome shotgun (WGS) entry which is preliminary data.</text>
</comment>
<feature type="compositionally biased region" description="Low complexity" evidence="1">
    <location>
        <begin position="46"/>
        <end position="55"/>
    </location>
</feature>
<reference evidence="2" key="1">
    <citation type="submission" date="2014-01" db="EMBL/GenBank/DDBJ databases">
        <title>The genome of the white-rot fungus Pycnoporus cinnabarinus: a basidiomycete model with a versatile arsenal for lignocellulosic biomass breakdown.</title>
        <authorList>
            <person name="Levasseur A."/>
            <person name="Lomascolo A."/>
            <person name="Ruiz-Duenas F.J."/>
            <person name="Uzan E."/>
            <person name="Piumi F."/>
            <person name="Kues U."/>
            <person name="Ram A.F.J."/>
            <person name="Murat C."/>
            <person name="Haon M."/>
            <person name="Benoit I."/>
            <person name="Arfi Y."/>
            <person name="Chevret D."/>
            <person name="Drula E."/>
            <person name="Kwon M.J."/>
            <person name="Gouret P."/>
            <person name="Lesage-Meessen L."/>
            <person name="Lombard V."/>
            <person name="Mariette J."/>
            <person name="Noirot C."/>
            <person name="Park J."/>
            <person name="Patyshakuliyeva A."/>
            <person name="Wieneger R.A.B."/>
            <person name="Wosten H.A.B."/>
            <person name="Martin F."/>
            <person name="Coutinho P.M."/>
            <person name="de Vries R."/>
            <person name="Martinez A.T."/>
            <person name="Klopp C."/>
            <person name="Pontarotti P."/>
            <person name="Henrissat B."/>
            <person name="Record E."/>
        </authorList>
    </citation>
    <scope>NUCLEOTIDE SEQUENCE [LARGE SCALE GENOMIC DNA]</scope>
    <source>
        <strain evidence="2">BRFM137</strain>
    </source>
</reference>
<name>A0A060SR91_PYCCI</name>
<dbReference type="OrthoDB" id="2758508at2759"/>
<dbReference type="EMBL" id="CCBP010000404">
    <property type="protein sequence ID" value="CDO76681.1"/>
    <property type="molecule type" value="Genomic_DNA"/>
</dbReference>
<sequence>MRHQGQPKPHRTSSVAPYPPSTFLPPPPHQANLNLPTSPYLRHAGSRSGSGSSSGPAPLPTLAQWLSVQTWEDTDEKQGANTSQKSPSMKEEHHYQFFNRVERKANLPFLTEHQGWVDNLLARTDTVPLVTMRWNDCRRRIRYRLESELEGVISKAWDALNGGIPPAADNVYPPTIRNAQFKQRTIISGWGGAHKGIKFDIAAIFQTTMSNEVDPEDTVYLLVEVKTESAIRAKLQGLEARIQNSVMPHTHDLSTLTPADKVLVQVFTQAQLAHCEVVVLMGHNTVYVCQAVQAELFIHGPLYRYPEPGQPAFTPLYAMRVMASAFYHRAWVMHTQGQRAPTIAPTPTHGWVATPAVLTGLKRALSSVWDELRLATCRSLRVQSDDGRIVVYHRSEPALTGRAVCWPLFPLLQWIGYRLFGAVTIRVGESLDGGDLTFAWRGTVGATSVVIKTDVWHIDDATEREVAKEWERLAMALPRDARVASALPIPAYYGLFVGERASIIVMSDCGEPINDFPDQLESLREAQTEALAARESAGVEVHDVAERNTVFDGTTVRIIDFV</sequence>
<accession>A0A060SR91</accession>
<organism evidence="2 3">
    <name type="scientific">Pycnoporus cinnabarinus</name>
    <name type="common">Cinnabar-red polypore</name>
    <name type="synonym">Trametes cinnabarina</name>
    <dbReference type="NCBI Taxonomy" id="5643"/>
    <lineage>
        <taxon>Eukaryota</taxon>
        <taxon>Fungi</taxon>
        <taxon>Dikarya</taxon>
        <taxon>Basidiomycota</taxon>
        <taxon>Agaricomycotina</taxon>
        <taxon>Agaricomycetes</taxon>
        <taxon>Polyporales</taxon>
        <taxon>Polyporaceae</taxon>
        <taxon>Trametes</taxon>
    </lineage>
</organism>
<keyword evidence="3" id="KW-1185">Reference proteome</keyword>
<dbReference type="HOGENOM" id="CLU_575082_0_0_1"/>
<feature type="compositionally biased region" description="Basic residues" evidence="1">
    <location>
        <begin position="1"/>
        <end position="11"/>
    </location>
</feature>
<feature type="region of interest" description="Disordered" evidence="1">
    <location>
        <begin position="1"/>
        <end position="59"/>
    </location>
</feature>
<gene>
    <name evidence="2" type="ORF">BN946_scf184677.g1</name>
</gene>
<dbReference type="AlphaFoldDB" id="A0A060SR91"/>
<evidence type="ECO:0000313" key="2">
    <source>
        <dbReference type="EMBL" id="CDO76681.1"/>
    </source>
</evidence>